<dbReference type="AlphaFoldDB" id="A0AAD1Y199"/>
<dbReference type="PROSITE" id="PS50016">
    <property type="entry name" value="ZF_PHD_2"/>
    <property type="match status" value="1"/>
</dbReference>
<organism evidence="8 9">
    <name type="scientific">Euplotes crassus</name>
    <dbReference type="NCBI Taxonomy" id="5936"/>
    <lineage>
        <taxon>Eukaryota</taxon>
        <taxon>Sar</taxon>
        <taxon>Alveolata</taxon>
        <taxon>Ciliophora</taxon>
        <taxon>Intramacronucleata</taxon>
        <taxon>Spirotrichea</taxon>
        <taxon>Hypotrichia</taxon>
        <taxon>Euplotida</taxon>
        <taxon>Euplotidae</taxon>
        <taxon>Moneuplotes</taxon>
    </lineage>
</organism>
<dbReference type="EMBL" id="CAMPGE010025047">
    <property type="protein sequence ID" value="CAI2382844.1"/>
    <property type="molecule type" value="Genomic_DNA"/>
</dbReference>
<evidence type="ECO:0000256" key="1">
    <source>
        <dbReference type="ARBA" id="ARBA00022723"/>
    </source>
</evidence>
<proteinExistence type="predicted"/>
<evidence type="ECO:0000256" key="5">
    <source>
        <dbReference type="SAM" id="MobiDB-lite"/>
    </source>
</evidence>
<evidence type="ECO:0000313" key="8">
    <source>
        <dbReference type="EMBL" id="CAI2382844.1"/>
    </source>
</evidence>
<feature type="compositionally biased region" description="Polar residues" evidence="5">
    <location>
        <begin position="494"/>
        <end position="503"/>
    </location>
</feature>
<feature type="domain" description="RING-type" evidence="7">
    <location>
        <begin position="269"/>
        <end position="309"/>
    </location>
</feature>
<keyword evidence="9" id="KW-1185">Reference proteome</keyword>
<dbReference type="InterPro" id="IPR011011">
    <property type="entry name" value="Znf_FYVE_PHD"/>
</dbReference>
<dbReference type="PANTHER" id="PTHR12618">
    <property type="entry name" value="PHD AND RING FINGER DOMAIN-CONTAINING PROTEIN 1"/>
    <property type="match status" value="1"/>
</dbReference>
<feature type="region of interest" description="Disordered" evidence="5">
    <location>
        <begin position="567"/>
        <end position="602"/>
    </location>
</feature>
<evidence type="ECO:0000256" key="3">
    <source>
        <dbReference type="ARBA" id="ARBA00022833"/>
    </source>
</evidence>
<name>A0AAD1Y199_EUPCR</name>
<dbReference type="GO" id="GO:0008270">
    <property type="term" value="F:zinc ion binding"/>
    <property type="evidence" value="ECO:0007669"/>
    <property type="project" value="UniProtKB-KW"/>
</dbReference>
<dbReference type="Pfam" id="PF13639">
    <property type="entry name" value="zf-RING_2"/>
    <property type="match status" value="1"/>
</dbReference>
<gene>
    <name evidence="8" type="ORF">ECRASSUSDP1_LOCUS24332</name>
</gene>
<dbReference type="PROSITE" id="PS00518">
    <property type="entry name" value="ZF_RING_1"/>
    <property type="match status" value="1"/>
</dbReference>
<accession>A0AAD1Y199</accession>
<comment type="caution">
    <text evidence="8">The sequence shown here is derived from an EMBL/GenBank/DDBJ whole genome shotgun (WGS) entry which is preliminary data.</text>
</comment>
<dbReference type="InterPro" id="IPR019787">
    <property type="entry name" value="Znf_PHD-finger"/>
</dbReference>
<protein>
    <submittedName>
        <fullName evidence="8">Uncharacterized protein</fullName>
    </submittedName>
</protein>
<evidence type="ECO:0000256" key="4">
    <source>
        <dbReference type="PROSITE-ProRule" id="PRU00175"/>
    </source>
</evidence>
<reference evidence="8" key="1">
    <citation type="submission" date="2023-07" db="EMBL/GenBank/DDBJ databases">
        <authorList>
            <consortium name="AG Swart"/>
            <person name="Singh M."/>
            <person name="Singh A."/>
            <person name="Seah K."/>
            <person name="Emmerich C."/>
        </authorList>
    </citation>
    <scope>NUCLEOTIDE SEQUENCE</scope>
    <source>
        <strain evidence="8">DP1</strain>
    </source>
</reference>
<feature type="domain" description="PHD-type" evidence="6">
    <location>
        <begin position="346"/>
        <end position="395"/>
    </location>
</feature>
<dbReference type="PANTHER" id="PTHR12618:SF20">
    <property type="entry name" value="PHD AND RING FINGER DOMAIN-CONTAINING PROTEIN 1"/>
    <property type="match status" value="1"/>
</dbReference>
<dbReference type="SMART" id="SM00249">
    <property type="entry name" value="PHD"/>
    <property type="match status" value="1"/>
</dbReference>
<feature type="compositionally biased region" description="Basic and acidic residues" evidence="5">
    <location>
        <begin position="687"/>
        <end position="711"/>
    </location>
</feature>
<dbReference type="Proteomes" id="UP001295684">
    <property type="component" value="Unassembled WGS sequence"/>
</dbReference>
<keyword evidence="1" id="KW-0479">Metal-binding</keyword>
<dbReference type="InterPro" id="IPR001841">
    <property type="entry name" value="Znf_RING"/>
</dbReference>
<keyword evidence="3" id="KW-0862">Zinc</keyword>
<dbReference type="SUPFAM" id="SSF57903">
    <property type="entry name" value="FYVE/PHD zinc finger"/>
    <property type="match status" value="1"/>
</dbReference>
<dbReference type="InterPro" id="IPR017907">
    <property type="entry name" value="Znf_RING_CS"/>
</dbReference>
<feature type="compositionally biased region" description="Basic and acidic residues" evidence="5">
    <location>
        <begin position="567"/>
        <end position="576"/>
    </location>
</feature>
<dbReference type="InterPro" id="IPR001965">
    <property type="entry name" value="Znf_PHD"/>
</dbReference>
<dbReference type="SUPFAM" id="SSF57850">
    <property type="entry name" value="RING/U-box"/>
    <property type="match status" value="1"/>
</dbReference>
<evidence type="ECO:0000259" key="7">
    <source>
        <dbReference type="PROSITE" id="PS50089"/>
    </source>
</evidence>
<feature type="compositionally biased region" description="Basic and acidic residues" evidence="5">
    <location>
        <begin position="138"/>
        <end position="155"/>
    </location>
</feature>
<feature type="region of interest" description="Disordered" evidence="5">
    <location>
        <begin position="662"/>
        <end position="715"/>
    </location>
</feature>
<feature type="region of interest" description="Disordered" evidence="5">
    <location>
        <begin position="130"/>
        <end position="157"/>
    </location>
</feature>
<feature type="region of interest" description="Disordered" evidence="5">
    <location>
        <begin position="409"/>
        <end position="444"/>
    </location>
</feature>
<evidence type="ECO:0000259" key="6">
    <source>
        <dbReference type="PROSITE" id="PS50016"/>
    </source>
</evidence>
<sequence length="869" mass="100358">MSSSSKKIYLTSSNRPGFRKELIHGLNKFTKGDIKEVTRDSQIEAVIEEKKDSEMLLKFDVRYRPFFCLCFYNYLSDELQIEDHRDNFMKKYININGRHSVFTPEKFKIFISETIQLKLDVVDSTSASSSEQCQLNSPHKEDFSDVENPKMKSTRDSSCSDLKEKICGKEKNGETLKNPILLISDTEERTHKSCDDSFGSPDQTIVVVDDEPPRKLQRNFPRHSPRKTRSYYAKNGHLFRPEGSSFALPESNGIVLQPENPILKVTKECCICLDLPKTKKCKPSICDHLFCLPCLQNWCKRTNSCPLCKIKFTEIIILTDQGAEEGREKVEERIISDESEYFIQAEEYCYVCNRNDSQESLLVCDCCDIKVCHTYCDNLDAIPETHWFCSQCRLLPEEERVQRLIDYEYSSDNVDEEEPSLDQEDDIPSENDEEYDPNNDTINSSFISRERNQFSVRHAGLFDENSVFRDNDMTSTSWQRDEYKPPRSLRNHFGSKNSVNMNEAENMDQGYRRSLRKRDDKARVKCIEFSDSEQTYASQPIQSLQVNKEENCDRILTRSESRKLLEEKKNRGVSEDKELDSDSNQDLAGRSTRSSTKKTNMLVKNIQEDYSQDSDDESDREYNLDVSEEVKVNECDKNNGNQIQKIDLNCPLEIIPEESYNSQDTSNCYKDLTGNNEEENSVSQPEENAKEESNHEKTEPKSMNKTNKDSKNMSVKSFSVISETKSDGMGNSVTCEKDESSLIIIAPKSFTQKRKEVSQRPYSISTQKRRISESQCEDSDFEIPLQDSSYDTEITLTMFSNADEIMILDSDEESIRPRRSARIKESKTKKNYSDKISNVVVGNFREKFNPRGRLTRNATKGVNYSKQIC</sequence>
<evidence type="ECO:0000256" key="2">
    <source>
        <dbReference type="ARBA" id="ARBA00022771"/>
    </source>
</evidence>
<dbReference type="PROSITE" id="PS50089">
    <property type="entry name" value="ZF_RING_2"/>
    <property type="match status" value="1"/>
</dbReference>
<dbReference type="InterPro" id="IPR013083">
    <property type="entry name" value="Znf_RING/FYVE/PHD"/>
</dbReference>
<keyword evidence="2 4" id="KW-0863">Zinc-finger</keyword>
<dbReference type="Gene3D" id="3.30.40.10">
    <property type="entry name" value="Zinc/RING finger domain, C3HC4 (zinc finger)"/>
    <property type="match status" value="2"/>
</dbReference>
<dbReference type="InterPro" id="IPR047157">
    <property type="entry name" value="PHRF1/Atg35"/>
</dbReference>
<feature type="compositionally biased region" description="Acidic residues" evidence="5">
    <location>
        <begin position="413"/>
        <end position="437"/>
    </location>
</feature>
<feature type="region of interest" description="Disordered" evidence="5">
    <location>
        <begin position="473"/>
        <end position="517"/>
    </location>
</feature>
<evidence type="ECO:0000313" key="9">
    <source>
        <dbReference type="Proteomes" id="UP001295684"/>
    </source>
</evidence>
<feature type="compositionally biased region" description="Polar residues" evidence="5">
    <location>
        <begin position="584"/>
        <end position="599"/>
    </location>
</feature>